<accession>A0ABX2PTW5</accession>
<evidence type="ECO:0000313" key="2">
    <source>
        <dbReference type="Proteomes" id="UP000630805"/>
    </source>
</evidence>
<keyword evidence="1" id="KW-0808">Transferase</keyword>
<dbReference type="GO" id="GO:0008168">
    <property type="term" value="F:methyltransferase activity"/>
    <property type="evidence" value="ECO:0007669"/>
    <property type="project" value="UniProtKB-KW"/>
</dbReference>
<dbReference type="CDD" id="cd02440">
    <property type="entry name" value="AdoMet_MTases"/>
    <property type="match status" value="1"/>
</dbReference>
<dbReference type="SUPFAM" id="SSF53335">
    <property type="entry name" value="S-adenosyl-L-methionine-dependent methyltransferases"/>
    <property type="match status" value="1"/>
</dbReference>
<dbReference type="PANTHER" id="PTHR43861">
    <property type="entry name" value="TRANS-ACONITATE 2-METHYLTRANSFERASE-RELATED"/>
    <property type="match status" value="1"/>
</dbReference>
<gene>
    <name evidence="1" type="ORF">HW561_16930</name>
</gene>
<name>A0ABX2PTW5_9RHOB</name>
<sequence length="197" mass="21045">MSDRDTISVYDAQAARYAELTDDSNKADQGMTDFIAAIPKGGKVLDLGCGPGASAVLMAQAGLEVDAMDASAEMVRLASDQAGVSARQAEFSDLRATAAYDGIWANFSLLHATRTDFPNHIAAIHKALKPDGIFFIAMKLGQGEGPDRLGRYYSYYSEDELKTYLQNAGFTVTGQWHGSGTGLDGSVSDWIRLAAHA</sequence>
<keyword evidence="2" id="KW-1185">Reference proteome</keyword>
<comment type="caution">
    <text evidence="1">The sequence shown here is derived from an EMBL/GenBank/DDBJ whole genome shotgun (WGS) entry which is preliminary data.</text>
</comment>
<proteinExistence type="predicted"/>
<dbReference type="Pfam" id="PF13489">
    <property type="entry name" value="Methyltransf_23"/>
    <property type="match status" value="1"/>
</dbReference>
<dbReference type="Proteomes" id="UP000630805">
    <property type="component" value="Unassembled WGS sequence"/>
</dbReference>
<dbReference type="PANTHER" id="PTHR43861:SF1">
    <property type="entry name" value="TRANS-ACONITATE 2-METHYLTRANSFERASE"/>
    <property type="match status" value="1"/>
</dbReference>
<evidence type="ECO:0000313" key="1">
    <source>
        <dbReference type="EMBL" id="NVO57483.1"/>
    </source>
</evidence>
<dbReference type="GO" id="GO:0032259">
    <property type="term" value="P:methylation"/>
    <property type="evidence" value="ECO:0007669"/>
    <property type="project" value="UniProtKB-KW"/>
</dbReference>
<dbReference type="RefSeq" id="WP_176866552.1">
    <property type="nucleotide sequence ID" value="NZ_JABXWT010000012.1"/>
</dbReference>
<protein>
    <submittedName>
        <fullName evidence="1">Class I SAM-dependent methyltransferase</fullName>
    </submittedName>
</protein>
<dbReference type="EMBL" id="JABXWT010000012">
    <property type="protein sequence ID" value="NVO57483.1"/>
    <property type="molecule type" value="Genomic_DNA"/>
</dbReference>
<reference evidence="1 2" key="1">
    <citation type="submission" date="2020-06" db="EMBL/GenBank/DDBJ databases">
        <authorList>
            <person name="Cao W.R."/>
        </authorList>
    </citation>
    <scope>NUCLEOTIDE SEQUENCE [LARGE SCALE GENOMIC DNA]</scope>
    <source>
        <strain evidence="1 2">B1Z28</strain>
    </source>
</reference>
<dbReference type="Gene3D" id="3.40.50.150">
    <property type="entry name" value="Vaccinia Virus protein VP39"/>
    <property type="match status" value="1"/>
</dbReference>
<keyword evidence="1" id="KW-0489">Methyltransferase</keyword>
<organism evidence="1 2">
    <name type="scientific">Ruegeria haliotis</name>
    <dbReference type="NCBI Taxonomy" id="2747601"/>
    <lineage>
        <taxon>Bacteria</taxon>
        <taxon>Pseudomonadati</taxon>
        <taxon>Pseudomonadota</taxon>
        <taxon>Alphaproteobacteria</taxon>
        <taxon>Rhodobacterales</taxon>
        <taxon>Roseobacteraceae</taxon>
        <taxon>Ruegeria</taxon>
    </lineage>
</organism>
<dbReference type="InterPro" id="IPR029063">
    <property type="entry name" value="SAM-dependent_MTases_sf"/>
</dbReference>